<dbReference type="PANTHER" id="PTHR31781:SF1">
    <property type="entry name" value="PROTEIN UNC-80 HOMOLOG"/>
    <property type="match status" value="1"/>
</dbReference>
<reference evidence="3 4" key="1">
    <citation type="submission" date="2013-07" db="EMBL/GenBank/DDBJ databases">
        <title>The Genome Sequence of Cryptococcus heveanensis BCC8398.</title>
        <authorList>
            <consortium name="The Broad Institute Genome Sequencing Platform"/>
            <person name="Cuomo C."/>
            <person name="Litvintseva A."/>
            <person name="Chen Y."/>
            <person name="Heitman J."/>
            <person name="Sun S."/>
            <person name="Springer D."/>
            <person name="Dromer F."/>
            <person name="Young S.K."/>
            <person name="Zeng Q."/>
            <person name="Gargeya S."/>
            <person name="Fitzgerald M."/>
            <person name="Abouelleil A."/>
            <person name="Alvarado L."/>
            <person name="Berlin A.M."/>
            <person name="Chapman S.B."/>
            <person name="Dewar J."/>
            <person name="Goldberg J."/>
            <person name="Griggs A."/>
            <person name="Gujja S."/>
            <person name="Hansen M."/>
            <person name="Howarth C."/>
            <person name="Imamovic A."/>
            <person name="Larimer J."/>
            <person name="McCowan C."/>
            <person name="Murphy C."/>
            <person name="Pearson M."/>
            <person name="Priest M."/>
            <person name="Roberts A."/>
            <person name="Saif S."/>
            <person name="Shea T."/>
            <person name="Sykes S."/>
            <person name="Wortman J."/>
            <person name="Nusbaum C."/>
            <person name="Birren B."/>
        </authorList>
    </citation>
    <scope>NUCLEOTIDE SEQUENCE [LARGE SCALE GENOMIC DNA]</scope>
    <source>
        <strain evidence="3 4">BCC8398</strain>
    </source>
</reference>
<accession>A0A1B9GMP4</accession>
<sequence length="2411" mass="263925">MADLPTTPPHAGLRAGKRVPSGPRPPPLPLRGSPTSTKLTSASNAPKSTGISLRTQTSRSSFGRLYSDNTETALDALLDAEAGFVASPESSPVLRPEASSSRDVPSTPPSNPLPQQAQAASPPTHPRGQTQGLMTGIPMSRESSQVRSQTIDDSKRPSTPTSFVVSRPITPTGIKSPPKQKSKPKPSRLNTSNLISPNSASPTKLISPGMKHWQQVRAHVIAPTPQEEKSSQHPGRHPAKKMTGLVSKAAGRFGFKHAADHVIGYHDRRTSMMGIMADLGDLSPEEKENIARERRKFARDVKTCLDACSLEESRRRLYRVGYGKDPGSSHMADTKSSGTSVHASSHTAQRFTFDPEFSAFAPLLMELHKHLPAARAKKPWSRTCPHHSAILAELGVAFLQDSTSTDGERQQALEVFGAVVKNWASDNADEELERWLWLCRALLCDDRQLRNRGLALLGRFLHTDPALPKGPERPRNALAFLSLACDLLRLSNAVEMSGYGNEDQLQIVNELLSDLSEGDVIEIEEASLVELLGTLELNGSLGGIDKELMWMAVGTVVGTHPSLVPWLLIDKAHVLQRFYPPPILHATPPIILSLRAKATSLFLSSYATLVGSSTDVPLALRLWRCARDLLIPDVDHLPDEDGSLVASLATFLLELELQGFRLHPAAIEADNDPFRISMAPKKEVQAGTSEHKGLLSSCVAADARWYKQFEEAAKQIVMTGPLQSVCRMLQAFLQNKAFLPLGRAACNALFERLTTSSSSSEDARPFLTWLSKAQPQLFYKPLFSCSASTQSTSLLPHLKLLISLSQLLGPFKFWTQADPQMIIIVLMGEAIPKQPKGKGKEGEIGTVNIKLGRYAVLAEFVQAFEKVDEPAGSGSRLRTFIEAIEARLGVFLEAEEKEGSLPDAYRGLVCQLLLRLRSATTSLKRATWHRLITSWFSDLAAPERKRTESNQADEDPIATLKAMYQTMAVSDAPDKTLLMTSPPIKQYTNVSTRRNSLPLLSAKKRTVCEQSVYKVLPTLLVTIHACLATEEWEALLPRLWHYYDNTRPSRKSLAFMLQKCAEKLPLQLRAIIASDLSSTRDYIRSEALKKIAMLFGWRYQVLAQRILTDRRGPVFQFTAKTLEFVSTEIGSPEWAAPHDVQDAALQKFGRTLPLELRQKLMELGWSEDQSLQGKSDWEAIPVTALPALQYQQEGIDVERSPSPMRALTRTGSNGSGNSVTAKRRKAVFAPTFLGIVSEQADLLAGEVDGPIVTTSRELIRLLQRDDPTGLLRPIAEGLSTDLLGSLARLNGIIHTITPGFAYAVVNSLVGHLKVVMRNDPSFPHHATAITTIARLVPGISEISLRDIRKNKAEHILLPASIHEDEGGFKVHGPWRDNQFDIQTAQLVLINEGLRANPREVYLVKKMLSNLQIRDSIPYLPFARAWLILITTLFATVNRNYNDRAELRHFLSNVAAILTLHGQKDILITSHVMRVFMLCSARFRRLFTSMGFSTIMRSVYETFAGGSAAHRDCIEYAARSFYRIHQDSFVYQACVAIAEGEYDASAVYTLLSSLSRGNTDSSGISSGVKDLNNQEELEALVQMLSGPEIALSDLGTAAAERQATRLASITLEDNIFPKENIVKLFITVIAANPATARAASFLRLLSALIPHIKDSASQDLLRESIEVLGSVIQKGRTGDEAAMLAFHPGSDETTIDWTGARREYVFLVESFARSGGHLGASPTKRTLNMVLDLLKQHPESVGPAASSIVSSLANTHLSSTRPTPFLREIAPLFRMFIAVVDFSGMLDSITALIKRSGYNLDPELTAIIVENYVEPSIRMLASASEDSMVFIVPLRSSAVKLLSAAVFLRGDALGALERHPPGPSLLASLVMPLCLLLDSPAEVDREALYSSLWIRLLNYVLRPSRIARASNTKGATGPQVTAARIVVTVQIIKIIAVRAPDSVSSVKGLWTYIARHLLGITQDGDAVFAELAISAPSPRVVDWIMWSLFEFICLHKSPLIIDLRARMQIAISAIQAEEEKSNPPSPGLVGGKMSNPPFSQSMSGRARRISSMRTPSGGHHSRMPSAAFPDFLAQHSRNSSTHLTPETGGHSRMPSQHLTPFLSAGNTPGQGHGGPGHARMPSQISLSAGGGSRGPHRPSFADLSARRASRPAFDAFPAGVGMNYRFPSSAGVRNLRPTSEKAGGAIIHLLAAPNQVLSATSSNFPTLSLTSPTGGFLADGTRIGDNKGTSGEGALRDHRIKDERLSEMARRAVRVVRMINGWEVDYDQDEEAIRTWSVHDALHVTAEQTKLFVESEFKDVFSPSSSNDWTDVDPTFDEKGKETEKEKEKDDRKRESGYSSLMAREPEGFNIPVYINEADDEHGEGGEEEAMMSPAVHFNFNERRRSSDMASRLNGGVPLVSVSSPGNGGNGP</sequence>
<feature type="compositionally biased region" description="Polar residues" evidence="1">
    <location>
        <begin position="188"/>
        <end position="204"/>
    </location>
</feature>
<evidence type="ECO:0000313" key="3">
    <source>
        <dbReference type="EMBL" id="OCF32298.1"/>
    </source>
</evidence>
<evidence type="ECO:0000313" key="4">
    <source>
        <dbReference type="Proteomes" id="UP000092666"/>
    </source>
</evidence>
<gene>
    <name evidence="3" type="ORF">I316_05966</name>
</gene>
<evidence type="ECO:0000259" key="2">
    <source>
        <dbReference type="Pfam" id="PF20262"/>
    </source>
</evidence>
<feature type="region of interest" description="Disordered" evidence="1">
    <location>
        <begin position="2300"/>
        <end position="2339"/>
    </location>
</feature>
<dbReference type="GO" id="GO:0034703">
    <property type="term" value="C:cation channel complex"/>
    <property type="evidence" value="ECO:0007669"/>
    <property type="project" value="TreeGrafter"/>
</dbReference>
<dbReference type="STRING" id="1296120.A0A1B9GMP4"/>
<organism evidence="3 4">
    <name type="scientific">Kwoniella heveanensis BCC8398</name>
    <dbReference type="NCBI Taxonomy" id="1296120"/>
    <lineage>
        <taxon>Eukaryota</taxon>
        <taxon>Fungi</taxon>
        <taxon>Dikarya</taxon>
        <taxon>Basidiomycota</taxon>
        <taxon>Agaricomycotina</taxon>
        <taxon>Tremellomycetes</taxon>
        <taxon>Tremellales</taxon>
        <taxon>Cryptococcaceae</taxon>
        <taxon>Kwoniella</taxon>
    </lineage>
</organism>
<dbReference type="Proteomes" id="UP000092666">
    <property type="component" value="Unassembled WGS sequence"/>
</dbReference>
<feature type="compositionally biased region" description="Low complexity" evidence="1">
    <location>
        <begin position="113"/>
        <end position="122"/>
    </location>
</feature>
<reference evidence="4" key="2">
    <citation type="submission" date="2013-12" db="EMBL/GenBank/DDBJ databases">
        <title>Evolution of pathogenesis and genome organization in the Tremellales.</title>
        <authorList>
            <person name="Cuomo C."/>
            <person name="Litvintseva A."/>
            <person name="Heitman J."/>
            <person name="Chen Y."/>
            <person name="Sun S."/>
            <person name="Springer D."/>
            <person name="Dromer F."/>
            <person name="Young S."/>
            <person name="Zeng Q."/>
            <person name="Chapman S."/>
            <person name="Gujja S."/>
            <person name="Saif S."/>
            <person name="Birren B."/>
        </authorList>
    </citation>
    <scope>NUCLEOTIDE SEQUENCE [LARGE SCALE GENOMIC DNA]</scope>
    <source>
        <strain evidence="4">BCC8398</strain>
    </source>
</reference>
<feature type="region of interest" description="Disordered" evidence="1">
    <location>
        <begin position="86"/>
        <end position="206"/>
    </location>
</feature>
<proteinExistence type="predicted"/>
<dbReference type="InterPro" id="IPR046460">
    <property type="entry name" value="UNC80_C"/>
</dbReference>
<name>A0A1B9GMP4_9TREE</name>
<keyword evidence="4" id="KW-1185">Reference proteome</keyword>
<dbReference type="InterPro" id="IPR016024">
    <property type="entry name" value="ARM-type_fold"/>
</dbReference>
<dbReference type="PANTHER" id="PTHR31781">
    <property type="entry name" value="UNC80"/>
    <property type="match status" value="1"/>
</dbReference>
<dbReference type="GO" id="GO:0005261">
    <property type="term" value="F:monoatomic cation channel activity"/>
    <property type="evidence" value="ECO:0007669"/>
    <property type="project" value="TreeGrafter"/>
</dbReference>
<feature type="region of interest" description="Disordered" evidence="1">
    <location>
        <begin position="2016"/>
        <end position="2064"/>
    </location>
</feature>
<feature type="region of interest" description="Disordered" evidence="1">
    <location>
        <begin position="2077"/>
        <end position="2144"/>
    </location>
</feature>
<feature type="compositionally biased region" description="Low complexity" evidence="1">
    <location>
        <begin position="2392"/>
        <end position="2404"/>
    </location>
</feature>
<dbReference type="Pfam" id="PF20262">
    <property type="entry name" value="UNC80_C"/>
    <property type="match status" value="1"/>
</dbReference>
<feature type="region of interest" description="Disordered" evidence="1">
    <location>
        <begin position="1"/>
        <end position="65"/>
    </location>
</feature>
<dbReference type="OrthoDB" id="5584001at2759"/>
<protein>
    <recommendedName>
        <fullName evidence="2">Protein UNC80 C-terminal domain-containing protein</fullName>
    </recommendedName>
</protein>
<dbReference type="EMBL" id="KI669509">
    <property type="protein sequence ID" value="OCF32298.1"/>
    <property type="molecule type" value="Genomic_DNA"/>
</dbReference>
<feature type="region of interest" description="Disordered" evidence="1">
    <location>
        <begin position="2382"/>
        <end position="2411"/>
    </location>
</feature>
<evidence type="ECO:0000256" key="1">
    <source>
        <dbReference type="SAM" id="MobiDB-lite"/>
    </source>
</evidence>
<feature type="domain" description="Protein UNC80 C-terminal" evidence="2">
    <location>
        <begin position="1424"/>
        <end position="1650"/>
    </location>
</feature>
<dbReference type="GO" id="GO:0055080">
    <property type="term" value="P:monoatomic cation homeostasis"/>
    <property type="evidence" value="ECO:0007669"/>
    <property type="project" value="TreeGrafter"/>
</dbReference>
<feature type="compositionally biased region" description="Basic and acidic residues" evidence="1">
    <location>
        <begin position="2315"/>
        <end position="2335"/>
    </location>
</feature>
<feature type="region of interest" description="Disordered" evidence="1">
    <location>
        <begin position="321"/>
        <end position="340"/>
    </location>
</feature>
<dbReference type="SUPFAM" id="SSF48371">
    <property type="entry name" value="ARM repeat"/>
    <property type="match status" value="1"/>
</dbReference>
<feature type="compositionally biased region" description="Polar residues" evidence="1">
    <location>
        <begin position="35"/>
        <end position="61"/>
    </location>
</feature>